<evidence type="ECO:0008006" key="4">
    <source>
        <dbReference type="Google" id="ProtNLM"/>
    </source>
</evidence>
<comment type="caution">
    <text evidence="2">The sequence shown here is derived from an EMBL/GenBank/DDBJ whole genome shotgun (WGS) entry which is preliminary data.</text>
</comment>
<accession>A0ABV7FC23</accession>
<keyword evidence="1" id="KW-0812">Transmembrane</keyword>
<proteinExistence type="predicted"/>
<evidence type="ECO:0000313" key="3">
    <source>
        <dbReference type="Proteomes" id="UP001595555"/>
    </source>
</evidence>
<keyword evidence="3" id="KW-1185">Reference proteome</keyword>
<dbReference type="RefSeq" id="WP_378116796.1">
    <property type="nucleotide sequence ID" value="NZ_JBHRTF010000002.1"/>
</dbReference>
<keyword evidence="1" id="KW-1133">Transmembrane helix</keyword>
<keyword evidence="1" id="KW-0472">Membrane</keyword>
<protein>
    <recommendedName>
        <fullName evidence="4">Type II secretion system protein GspC N-terminal domain-containing protein</fullName>
    </recommendedName>
</protein>
<dbReference type="EMBL" id="JBHRTF010000002">
    <property type="protein sequence ID" value="MFC3114972.1"/>
    <property type="molecule type" value="Genomic_DNA"/>
</dbReference>
<feature type="transmembrane region" description="Helical" evidence="1">
    <location>
        <begin position="6"/>
        <end position="23"/>
    </location>
</feature>
<name>A0ABV7FC23_9GAMM</name>
<sequence length="163" mass="18232">MNRSIAFGYIAALVVLNLIFWFFPRGMGEEDLATDKKDRWQLVAFLSPAKMDLNQLLESGFWGDASEALAGASSDAKQDTPEVERREAAKLRANVNAIIERDDTREVLFLVGKDYVRVQVNQSLPGTDWELVEIGADWLMLTKSGGGGEKQLLRLFQLPSKAR</sequence>
<evidence type="ECO:0000313" key="2">
    <source>
        <dbReference type="EMBL" id="MFC3114972.1"/>
    </source>
</evidence>
<organism evidence="2 3">
    <name type="scientific">Cellvibrio fontiphilus</name>
    <dbReference type="NCBI Taxonomy" id="1815559"/>
    <lineage>
        <taxon>Bacteria</taxon>
        <taxon>Pseudomonadati</taxon>
        <taxon>Pseudomonadota</taxon>
        <taxon>Gammaproteobacteria</taxon>
        <taxon>Cellvibrionales</taxon>
        <taxon>Cellvibrionaceae</taxon>
        <taxon>Cellvibrio</taxon>
    </lineage>
</organism>
<dbReference type="Proteomes" id="UP001595555">
    <property type="component" value="Unassembled WGS sequence"/>
</dbReference>
<reference evidence="3" key="1">
    <citation type="journal article" date="2019" name="Int. J. Syst. Evol. Microbiol.">
        <title>The Global Catalogue of Microorganisms (GCM) 10K type strain sequencing project: providing services to taxonomists for standard genome sequencing and annotation.</title>
        <authorList>
            <consortium name="The Broad Institute Genomics Platform"/>
            <consortium name="The Broad Institute Genome Sequencing Center for Infectious Disease"/>
            <person name="Wu L."/>
            <person name="Ma J."/>
        </authorList>
    </citation>
    <scope>NUCLEOTIDE SEQUENCE [LARGE SCALE GENOMIC DNA]</scope>
    <source>
        <strain evidence="3">KCTC 52237</strain>
    </source>
</reference>
<evidence type="ECO:0000256" key="1">
    <source>
        <dbReference type="SAM" id="Phobius"/>
    </source>
</evidence>
<gene>
    <name evidence="2" type="ORF">ACFODX_05320</name>
</gene>